<dbReference type="Gene3D" id="3.90.25.10">
    <property type="entry name" value="UDP-galactose 4-epimerase, domain 1"/>
    <property type="match status" value="1"/>
</dbReference>
<comment type="caution">
    <text evidence="2">The sequence shown here is derived from an EMBL/GenBank/DDBJ whole genome shotgun (WGS) entry which is preliminary data.</text>
</comment>
<reference evidence="2 3" key="1">
    <citation type="journal article" date="2021" name="MBio">
        <title>Poor Competitiveness of Bradyrhizobium in Pigeon Pea Root Colonization in Indian Soils.</title>
        <authorList>
            <person name="Chalasani D."/>
            <person name="Basu A."/>
            <person name="Pullabhotla S.V.S.R.N."/>
            <person name="Jorrin B."/>
            <person name="Neal A.L."/>
            <person name="Poole P.S."/>
            <person name="Podile A.R."/>
            <person name="Tkacz A."/>
        </authorList>
    </citation>
    <scope>NUCLEOTIDE SEQUENCE [LARGE SCALE GENOMIC DNA]</scope>
    <source>
        <strain evidence="2 3">HU56</strain>
    </source>
</reference>
<name>A0ABS7GSS4_9HYPH</name>
<dbReference type="InterPro" id="IPR036291">
    <property type="entry name" value="NAD(P)-bd_dom_sf"/>
</dbReference>
<feature type="domain" description="NAD(P)-binding" evidence="1">
    <location>
        <begin position="6"/>
        <end position="144"/>
    </location>
</feature>
<dbReference type="SUPFAM" id="SSF51735">
    <property type="entry name" value="NAD(P)-binding Rossmann-fold domains"/>
    <property type="match status" value="1"/>
</dbReference>
<keyword evidence="3" id="KW-1185">Reference proteome</keyword>
<gene>
    <name evidence="2" type="ORF">JNB85_11125</name>
</gene>
<dbReference type="PANTHER" id="PTHR47129:SF1">
    <property type="entry name" value="NMRA-LIKE DOMAIN-CONTAINING PROTEIN"/>
    <property type="match status" value="1"/>
</dbReference>
<dbReference type="InterPro" id="IPR016040">
    <property type="entry name" value="NAD(P)-bd_dom"/>
</dbReference>
<accession>A0ABS7GSS4</accession>
<sequence length="286" mass="30134">MLIVTGASGKLGRKIVENLLRHVSAREIGVSVRDPNKVLDMEASGVRVRRGDYSDAASLRHAWAGAKRLLLISSNAAATGGNPLEQHANAIGVAREIGVKRIFYTSQVSSSATSYFPPGRDHAATEAMLAESGIAWTAMRHGFYAASALMMNKRGFDAGKLEGPEDGKVAWATHDDLAAADARLLVGDEVMDGPTAPLTGSESLDLADLAIIAGELLCKPISRSIASEESVKANAQAAGISDGTIAVMLGYYRAARAGEFAATDPTLARILGRAPETMRTFLKTNL</sequence>
<dbReference type="Gene3D" id="3.40.50.720">
    <property type="entry name" value="NAD(P)-binding Rossmann-like Domain"/>
    <property type="match status" value="1"/>
</dbReference>
<evidence type="ECO:0000313" key="2">
    <source>
        <dbReference type="EMBL" id="MBW9052969.1"/>
    </source>
</evidence>
<proteinExistence type="predicted"/>
<evidence type="ECO:0000259" key="1">
    <source>
        <dbReference type="Pfam" id="PF13460"/>
    </source>
</evidence>
<dbReference type="Pfam" id="PF13460">
    <property type="entry name" value="NAD_binding_10"/>
    <property type="match status" value="1"/>
</dbReference>
<organism evidence="2 3">
    <name type="scientific">Rhizobium mesosinicum</name>
    <dbReference type="NCBI Taxonomy" id="335017"/>
    <lineage>
        <taxon>Bacteria</taxon>
        <taxon>Pseudomonadati</taxon>
        <taxon>Pseudomonadota</taxon>
        <taxon>Alphaproteobacteria</taxon>
        <taxon>Hyphomicrobiales</taxon>
        <taxon>Rhizobiaceae</taxon>
        <taxon>Rhizobium/Agrobacterium group</taxon>
        <taxon>Rhizobium</taxon>
    </lineage>
</organism>
<dbReference type="InterPro" id="IPR052718">
    <property type="entry name" value="NmrA-type_oxidoreductase"/>
</dbReference>
<dbReference type="Proteomes" id="UP000717752">
    <property type="component" value="Unassembled WGS sequence"/>
</dbReference>
<protein>
    <submittedName>
        <fullName evidence="2">NAD(P)H-binding protein</fullName>
    </submittedName>
</protein>
<dbReference type="PANTHER" id="PTHR47129">
    <property type="entry name" value="QUINONE OXIDOREDUCTASE 2"/>
    <property type="match status" value="1"/>
</dbReference>
<dbReference type="EMBL" id="JAEUAK010000004">
    <property type="protein sequence ID" value="MBW9052969.1"/>
    <property type="molecule type" value="Genomic_DNA"/>
</dbReference>
<evidence type="ECO:0000313" key="3">
    <source>
        <dbReference type="Proteomes" id="UP000717752"/>
    </source>
</evidence>
<dbReference type="RefSeq" id="WP_220334424.1">
    <property type="nucleotide sequence ID" value="NZ_JAEUAK010000004.1"/>
</dbReference>